<feature type="region of interest" description="Disordered" evidence="2">
    <location>
        <begin position="1"/>
        <end position="31"/>
    </location>
</feature>
<dbReference type="AlphaFoldDB" id="A0A1H9WHU5"/>
<dbReference type="RefSeq" id="WP_091759473.1">
    <property type="nucleotide sequence ID" value="NZ_FOHB01000005.1"/>
</dbReference>
<dbReference type="Gene3D" id="3.40.50.1820">
    <property type="entry name" value="alpha/beta hydrolase"/>
    <property type="match status" value="1"/>
</dbReference>
<dbReference type="GO" id="GO:0016787">
    <property type="term" value="F:hydrolase activity"/>
    <property type="evidence" value="ECO:0007669"/>
    <property type="project" value="UniProtKB-KW"/>
</dbReference>
<dbReference type="PANTHER" id="PTHR48081:SF33">
    <property type="entry name" value="KYNURENINE FORMAMIDASE"/>
    <property type="match status" value="1"/>
</dbReference>
<gene>
    <name evidence="4" type="ORF">SAMN05216199_2921</name>
</gene>
<accession>A0A1H9WHU5</accession>
<protein>
    <submittedName>
        <fullName evidence="4">Prolyl oligopeptidase family protein</fullName>
    </submittedName>
</protein>
<dbReference type="PANTHER" id="PTHR48081">
    <property type="entry name" value="AB HYDROLASE SUPERFAMILY PROTEIN C4A8.06C"/>
    <property type="match status" value="1"/>
</dbReference>
<evidence type="ECO:0000256" key="2">
    <source>
        <dbReference type="SAM" id="MobiDB-lite"/>
    </source>
</evidence>
<dbReference type="Pfam" id="PF20434">
    <property type="entry name" value="BD-FAE"/>
    <property type="match status" value="1"/>
</dbReference>
<dbReference type="SUPFAM" id="SSF53474">
    <property type="entry name" value="alpha/beta-Hydrolases"/>
    <property type="match status" value="1"/>
</dbReference>
<sequence length="269" mass="27616">MADPQPPAPPARDPEAVLDRPAPPPARTTAYGLDPAHVYDVRLPTGAAKDVTVVVVHGGFWRAEYDRTHAACQAQAFADAGWPVAVVEYRRTGMPGGGWPGTSDDIAAAVAAVRADPDLPDLLVLVGHSAGGHLVAWAAGQPWGAGLAGVVSLAGVVDLRAAFEMRLGDGAVEAFLGGTPAERAEAYAAADPAQHTPVAPVVLVHGADDDVVPPAVSRSYREKVAALPGTGPDRPVTLREVADCDHFALIDPEHPAFAEVLAAVSGIAS</sequence>
<dbReference type="EMBL" id="FOHB01000005">
    <property type="protein sequence ID" value="SES33414.1"/>
    <property type="molecule type" value="Genomic_DNA"/>
</dbReference>
<organism evidence="4 5">
    <name type="scientific">Pedococcus cremeus</name>
    <dbReference type="NCBI Taxonomy" id="587636"/>
    <lineage>
        <taxon>Bacteria</taxon>
        <taxon>Bacillati</taxon>
        <taxon>Actinomycetota</taxon>
        <taxon>Actinomycetes</taxon>
        <taxon>Micrococcales</taxon>
        <taxon>Intrasporangiaceae</taxon>
        <taxon>Pedococcus</taxon>
    </lineage>
</organism>
<proteinExistence type="predicted"/>
<keyword evidence="5" id="KW-1185">Reference proteome</keyword>
<evidence type="ECO:0000256" key="1">
    <source>
        <dbReference type="ARBA" id="ARBA00022801"/>
    </source>
</evidence>
<dbReference type="InterPro" id="IPR029058">
    <property type="entry name" value="AB_hydrolase_fold"/>
</dbReference>
<feature type="domain" description="BD-FAE-like" evidence="3">
    <location>
        <begin position="40"/>
        <end position="223"/>
    </location>
</feature>
<evidence type="ECO:0000259" key="3">
    <source>
        <dbReference type="Pfam" id="PF20434"/>
    </source>
</evidence>
<dbReference type="InterPro" id="IPR050300">
    <property type="entry name" value="GDXG_lipolytic_enzyme"/>
</dbReference>
<dbReference type="OrthoDB" id="255603at2"/>
<name>A0A1H9WHU5_9MICO</name>
<keyword evidence="1" id="KW-0378">Hydrolase</keyword>
<dbReference type="Proteomes" id="UP000199019">
    <property type="component" value="Unassembled WGS sequence"/>
</dbReference>
<evidence type="ECO:0000313" key="4">
    <source>
        <dbReference type="EMBL" id="SES33414.1"/>
    </source>
</evidence>
<dbReference type="InterPro" id="IPR049492">
    <property type="entry name" value="BD-FAE-like_dom"/>
</dbReference>
<dbReference type="STRING" id="587636.SAMN05216199_2921"/>
<evidence type="ECO:0000313" key="5">
    <source>
        <dbReference type="Proteomes" id="UP000199019"/>
    </source>
</evidence>
<feature type="compositionally biased region" description="Pro residues" evidence="2">
    <location>
        <begin position="1"/>
        <end position="11"/>
    </location>
</feature>
<reference evidence="5" key="1">
    <citation type="submission" date="2016-10" db="EMBL/GenBank/DDBJ databases">
        <authorList>
            <person name="Varghese N."/>
            <person name="Submissions S."/>
        </authorList>
    </citation>
    <scope>NUCLEOTIDE SEQUENCE [LARGE SCALE GENOMIC DNA]</scope>
    <source>
        <strain evidence="5">CGMCC 1.6963</strain>
    </source>
</reference>